<organism evidence="2 3">
    <name type="scientific">Pseudomonas phage D3</name>
    <name type="common">Bacteriophage D3</name>
    <dbReference type="NCBI Taxonomy" id="2932880"/>
    <lineage>
        <taxon>Viruses</taxon>
        <taxon>Duplodnaviria</taxon>
        <taxon>Heunggongvirae</taxon>
        <taxon>Uroviricota</taxon>
        <taxon>Caudoviricetes</taxon>
        <taxon>Detrevirus</taxon>
        <taxon>Detrevirus D3</taxon>
    </lineage>
</organism>
<keyword evidence="2" id="KW-0269">Exonuclease</keyword>
<dbReference type="EMBL" id="AF165214">
    <property type="protein sequence ID" value="AAF80810.1"/>
    <property type="molecule type" value="Genomic_DNA"/>
</dbReference>
<dbReference type="KEGG" id="vg:1262921"/>
<dbReference type="Gene3D" id="3.90.320.10">
    <property type="match status" value="1"/>
</dbReference>
<evidence type="ECO:0000259" key="1">
    <source>
        <dbReference type="Pfam" id="PF09588"/>
    </source>
</evidence>
<feature type="domain" description="YqaJ viral recombinase" evidence="1">
    <location>
        <begin position="13"/>
        <end position="156"/>
    </location>
</feature>
<keyword evidence="2" id="KW-0378">Hydrolase</keyword>
<keyword evidence="2" id="KW-0540">Nuclease</keyword>
<dbReference type="GO" id="GO:0004527">
    <property type="term" value="F:exonuclease activity"/>
    <property type="evidence" value="ECO:0007669"/>
    <property type="project" value="UniProtKB-KW"/>
</dbReference>
<dbReference type="InterPro" id="IPR011335">
    <property type="entry name" value="Restrct_endonuc-II-like"/>
</dbReference>
<organismHost>
    <name type="scientific">Pseudomonas aeruginosa</name>
    <dbReference type="NCBI Taxonomy" id="287"/>
</organismHost>
<accession>Q9MC71</accession>
<reference evidence="2 3" key="5">
    <citation type="journal article" date="2000" name="J. Bacteriol.">
        <title>Sequence of the genome of the temperate, serotype-converting, Pseudomonas aeruginosa bacteriophage D3.</title>
        <authorList>
            <person name="Kropinski A.M."/>
        </authorList>
    </citation>
    <scope>NUCLEOTIDE SEQUENCE [LARGE SCALE GENOMIC DNA]</scope>
</reference>
<reference evidence="2 3" key="1">
    <citation type="journal article" date="1994" name="J. Bacteriol.">
        <title>Cloning of the early promoters of Pseudomonas aeruginosa bacteriophage D3: sequence of the immunity region of D3.</title>
        <authorList>
            <person name="Farinha M.A."/>
            <person name="Allan B.J."/>
            <person name="Gertman E.M."/>
            <person name="Ronald S.L."/>
            <person name="Kropinski A.M."/>
        </authorList>
    </citation>
    <scope>NUCLEOTIDE SEQUENCE [LARGE SCALE GENOMIC DNA]</scope>
</reference>
<dbReference type="InterPro" id="IPR011604">
    <property type="entry name" value="PDDEXK-like_dom_sf"/>
</dbReference>
<gene>
    <name evidence="2" type="primary">orf51</name>
</gene>
<dbReference type="InterPro" id="IPR019080">
    <property type="entry name" value="YqaJ_viral_recombinase"/>
</dbReference>
<dbReference type="Pfam" id="PF09588">
    <property type="entry name" value="YqaJ"/>
    <property type="match status" value="1"/>
</dbReference>
<dbReference type="Proteomes" id="UP000009085">
    <property type="component" value="Segment"/>
</dbReference>
<dbReference type="GeneID" id="1262921"/>
<dbReference type="RefSeq" id="NP_061547.1">
    <property type="nucleotide sequence ID" value="NC_002484.2"/>
</dbReference>
<keyword evidence="3" id="KW-1185">Reference proteome</keyword>
<reference evidence="2 3" key="2">
    <citation type="journal article" date="1996" name="Gene">
        <title>Genetic and sequence analysis of the cos region of the temperate Pseudomonas aeruginosa bacteriophage, D3.</title>
        <authorList>
            <person name="Sharp R."/>
            <person name="Jansons I.S."/>
            <person name="Gertman E."/>
            <person name="Kropinski A.M."/>
        </authorList>
    </citation>
    <scope>NUCLEOTIDE SEQUENCE [LARGE SCALE GENOMIC DNA]</scope>
</reference>
<proteinExistence type="predicted"/>
<name>Q9MC71_BPD3</name>
<sequence length="208" mass="23302">MQIFKDLEQGSQEWLDARLGIATCSELDVLMVNGKVQAGFGVGAFTYMDRLIGERITGAEAEPWRGNGSSARGHKLEPVVRDLYCLRTDTEPDQIQQVGIILNHGIGYSPDGLVGDNGLIEVKTKVPEKLVSVIIAGELPYEHAAQCYGGLWVSEREWIDFLGYWPGMPLCMVRVHRDEAYIRKLSERVKTFYELLEERMEKVLGVAA</sequence>
<reference evidence="2 3" key="4">
    <citation type="journal article" date="1999" name="J. Bacteriol.">
        <title>Cloning and analysis of the capsid morphogenesis genes of Pseudomonas aeruginosa bacteriophage D3: another example of protein chain mail?</title>
        <authorList>
            <person name="Gilakjan Z.A."/>
            <person name="Kropinski A.M."/>
        </authorList>
    </citation>
    <scope>NUCLEOTIDE SEQUENCE [LARGE SCALE GENOMIC DNA]</scope>
</reference>
<evidence type="ECO:0000313" key="2">
    <source>
        <dbReference type="EMBL" id="AAF80810.1"/>
    </source>
</evidence>
<evidence type="ECO:0000313" key="3">
    <source>
        <dbReference type="Proteomes" id="UP000009085"/>
    </source>
</evidence>
<dbReference type="SUPFAM" id="SSF52980">
    <property type="entry name" value="Restriction endonuclease-like"/>
    <property type="match status" value="1"/>
</dbReference>
<reference evidence="2 3" key="3">
    <citation type="journal article" date="1999" name="Can. J. Microbiol.">
        <title>Transfer RNA genes and their significance to codon usage in the Pseudomonas aeruginosa lamboid bacteriophage D3.</title>
        <authorList>
            <person name="Kropinski A.M."/>
            <person name="Sibbald M.J."/>
        </authorList>
    </citation>
    <scope>NUCLEOTIDE SEQUENCE [LARGE SCALE GENOMIC DNA]</scope>
</reference>
<protein>
    <submittedName>
        <fullName evidence="2">Exonuclease</fullName>
    </submittedName>
</protein>